<reference evidence="1" key="1">
    <citation type="journal article" date="2020" name="MBio">
        <title>A New Family of DNA Viruses Causing Disease in Crustaceans from Diverse Aquatic Biomes.</title>
        <authorList>
            <person name="Subramaniam K."/>
            <person name="Behringer D.C."/>
            <person name="Bojko J."/>
            <person name="Yutin N."/>
            <person name="Clark A.S."/>
            <person name="Bateman K.S."/>
            <person name="van Aerle R."/>
            <person name="Bass D."/>
            <person name="Kerr R.C."/>
            <person name="Koonin E.V."/>
            <person name="Stentiford G.D."/>
            <person name="Waltzek T.B."/>
        </authorList>
    </citation>
    <scope>NUCLEOTIDE SEQUENCE</scope>
</reference>
<name>A0A6G9HDB6_9VIRU</name>
<sequence>MAAVVIVIDEDRLRQDLSTFEKEGFYITNCDDDDDVYHQWLKACRECYLTSYWFELESIKFKVQDMLYSSFDDDDHLINSSWHRFLKANEQLLIDLCL</sequence>
<gene>
    <name evidence="1" type="primary">ORF37</name>
</gene>
<evidence type="ECO:0000313" key="1">
    <source>
        <dbReference type="EMBL" id="QIQ08545.1"/>
    </source>
</evidence>
<proteinExistence type="predicted"/>
<accession>A0A6G9HDB6</accession>
<organism evidence="1">
    <name type="scientific">Carcinus maenas virus 1</name>
    <dbReference type="NCBI Taxonomy" id="2704945"/>
    <lineage>
        <taxon>Viruses</taxon>
    </lineage>
</organism>
<dbReference type="EMBL" id="MN604015">
    <property type="protein sequence ID" value="QIQ08545.1"/>
    <property type="molecule type" value="Genomic_DNA"/>
</dbReference>
<protein>
    <submittedName>
        <fullName evidence="1">Uncharacterized protein</fullName>
    </submittedName>
</protein>